<evidence type="ECO:0000313" key="8">
    <source>
        <dbReference type="EMBL" id="PLN78122.1"/>
    </source>
</evidence>
<evidence type="ECO:0000256" key="4">
    <source>
        <dbReference type="ARBA" id="ARBA00023125"/>
    </source>
</evidence>
<dbReference type="EMBL" id="KZ559582">
    <property type="protein sequence ID" value="PLN78122.1"/>
    <property type="molecule type" value="Genomic_DNA"/>
</dbReference>
<reference evidence="9" key="1">
    <citation type="submission" date="2017-12" db="EMBL/GenBank/DDBJ databases">
        <authorList>
            <consortium name="DOE Joint Genome Institute"/>
            <person name="Mondo S.J."/>
            <person name="Kjaerbolling I."/>
            <person name="Vesth T.C."/>
            <person name="Frisvad J.C."/>
            <person name="Nybo J.L."/>
            <person name="Theobald S."/>
            <person name="Kuo A."/>
            <person name="Bowyer P."/>
            <person name="Matsuda Y."/>
            <person name="Lyhne E.K."/>
            <person name="Kogle M.E."/>
            <person name="Clum A."/>
            <person name="Lipzen A."/>
            <person name="Salamov A."/>
            <person name="Ngan C.Y."/>
            <person name="Daum C."/>
            <person name="Chiniquy J."/>
            <person name="Barry K."/>
            <person name="LaButti K."/>
            <person name="Haridas S."/>
            <person name="Simmons B.A."/>
            <person name="Magnuson J.K."/>
            <person name="Mortensen U.H."/>
            <person name="Larsen T.O."/>
            <person name="Grigoriev I.V."/>
            <person name="Baker S.E."/>
            <person name="Andersen M.R."/>
            <person name="Nordberg H.P."/>
            <person name="Cantor M.N."/>
            <person name="Hua S.X."/>
        </authorList>
    </citation>
    <scope>NUCLEOTIDE SEQUENCE [LARGE SCALE GENOMIC DNA]</scope>
    <source>
        <strain evidence="9">IBT 19404</strain>
    </source>
</reference>
<protein>
    <submittedName>
        <fullName evidence="8">Uncharacterized protein</fullName>
    </submittedName>
</protein>
<keyword evidence="3" id="KW-0805">Transcription regulation</keyword>
<evidence type="ECO:0000256" key="1">
    <source>
        <dbReference type="ARBA" id="ARBA00022723"/>
    </source>
</evidence>
<dbReference type="PANTHER" id="PTHR36206">
    <property type="entry name" value="ASPERCRYPTIN BIOSYNTHESIS CLUSTER-SPECIFIC TRANSCRIPTION REGULATOR ATNN-RELATED"/>
    <property type="match status" value="1"/>
</dbReference>
<keyword evidence="5" id="KW-0804">Transcription</keyword>
<feature type="chain" id="PRO_5014450945" evidence="7">
    <location>
        <begin position="18"/>
        <end position="402"/>
    </location>
</feature>
<keyword evidence="1" id="KW-0479">Metal-binding</keyword>
<evidence type="ECO:0000256" key="6">
    <source>
        <dbReference type="ARBA" id="ARBA00023242"/>
    </source>
</evidence>
<feature type="signal peptide" evidence="7">
    <location>
        <begin position="1"/>
        <end position="17"/>
    </location>
</feature>
<dbReference type="GO" id="GO:0046872">
    <property type="term" value="F:metal ion binding"/>
    <property type="evidence" value="ECO:0007669"/>
    <property type="project" value="UniProtKB-KW"/>
</dbReference>
<keyword evidence="2" id="KW-0862">Zinc</keyword>
<dbReference type="OrthoDB" id="2593732at2759"/>
<dbReference type="Proteomes" id="UP000235023">
    <property type="component" value="Unassembled WGS sequence"/>
</dbReference>
<proteinExistence type="predicted"/>
<evidence type="ECO:0000256" key="3">
    <source>
        <dbReference type="ARBA" id="ARBA00023015"/>
    </source>
</evidence>
<sequence length="402" mass="45074">MHVVRLFRSMLVQSCLAFGCADKLKILSSHYDSAIKHIRSGIKIMSEVYCDPRSGTFCHPFLRSSTVTALEMDSLRKMLVRLQDQAMTLTREEVDMQLSQSVPISEIDIGIPEVFRSIGEARDIFEFYRCKAGRQFRALDTADPDNFTDLIHHYSRLIEKLAVSLNNFERTRGPLLTARDKTGLTVIRIYQKMQYIILEYGKLGVSDQRSWDNYNSIFEEIVMLAASVVDSAQGIDCLSLSPSQLAELSQNGRLKPSFSLDMGVIAPVYNVATLCRDPVIRRKALTVLRSMSRQEGVFNSHACALVAEQAIAIEERMAAGMALNYQDERSLLKLLPGTRPSWQSETAEITHSDEVPDSARLTYIHPTLKIADKNVCLTIGQPGKHMDIPVPALTAMLDLVTL</sequence>
<dbReference type="PANTHER" id="PTHR36206:SF12">
    <property type="entry name" value="ASPERCRYPTIN BIOSYNTHESIS CLUSTER-SPECIFIC TRANSCRIPTION REGULATOR ATNN-RELATED"/>
    <property type="match status" value="1"/>
</dbReference>
<name>A0A2J5HLT6_9EURO</name>
<keyword evidence="6" id="KW-0539">Nucleus</keyword>
<dbReference type="InterPro" id="IPR052360">
    <property type="entry name" value="Transcr_Regulatory_Proteins"/>
</dbReference>
<evidence type="ECO:0000256" key="2">
    <source>
        <dbReference type="ARBA" id="ARBA00022833"/>
    </source>
</evidence>
<accession>A0A2J5HLT6</accession>
<evidence type="ECO:0000313" key="9">
    <source>
        <dbReference type="Proteomes" id="UP000235023"/>
    </source>
</evidence>
<dbReference type="AlphaFoldDB" id="A0A2J5HLT6"/>
<evidence type="ECO:0000256" key="7">
    <source>
        <dbReference type="SAM" id="SignalP"/>
    </source>
</evidence>
<keyword evidence="9" id="KW-1185">Reference proteome</keyword>
<gene>
    <name evidence="8" type="ORF">BDW42DRAFT_147015</name>
</gene>
<organism evidence="8 9">
    <name type="scientific">Aspergillus taichungensis</name>
    <dbReference type="NCBI Taxonomy" id="482145"/>
    <lineage>
        <taxon>Eukaryota</taxon>
        <taxon>Fungi</taxon>
        <taxon>Dikarya</taxon>
        <taxon>Ascomycota</taxon>
        <taxon>Pezizomycotina</taxon>
        <taxon>Eurotiomycetes</taxon>
        <taxon>Eurotiomycetidae</taxon>
        <taxon>Eurotiales</taxon>
        <taxon>Aspergillaceae</taxon>
        <taxon>Aspergillus</taxon>
        <taxon>Aspergillus subgen. Circumdati</taxon>
    </lineage>
</organism>
<keyword evidence="7" id="KW-0732">Signal</keyword>
<keyword evidence="4" id="KW-0238">DNA-binding</keyword>
<dbReference type="PROSITE" id="PS51257">
    <property type="entry name" value="PROKAR_LIPOPROTEIN"/>
    <property type="match status" value="1"/>
</dbReference>
<evidence type="ECO:0000256" key="5">
    <source>
        <dbReference type="ARBA" id="ARBA00023163"/>
    </source>
</evidence>
<dbReference type="GO" id="GO:0003677">
    <property type="term" value="F:DNA binding"/>
    <property type="evidence" value="ECO:0007669"/>
    <property type="project" value="UniProtKB-KW"/>
</dbReference>